<proteinExistence type="predicted"/>
<evidence type="ECO:0000256" key="2">
    <source>
        <dbReference type="ARBA" id="ARBA00022448"/>
    </source>
</evidence>
<dbReference type="PIRSF" id="PIRSF006060">
    <property type="entry name" value="AA_transporter"/>
    <property type="match status" value="1"/>
</dbReference>
<keyword evidence="3 6" id="KW-0812">Transmembrane</keyword>
<evidence type="ECO:0008006" key="9">
    <source>
        <dbReference type="Google" id="ProtNLM"/>
    </source>
</evidence>
<feature type="transmembrane region" description="Helical" evidence="6">
    <location>
        <begin position="187"/>
        <end position="212"/>
    </location>
</feature>
<keyword evidence="5 6" id="KW-0472">Membrane</keyword>
<feature type="transmembrane region" description="Helical" evidence="6">
    <location>
        <begin position="27"/>
        <end position="49"/>
    </location>
</feature>
<feature type="transmembrane region" description="Helical" evidence="6">
    <location>
        <begin position="452"/>
        <end position="473"/>
    </location>
</feature>
<gene>
    <name evidence="7" type="ORF">FEQUK3_LOCUS8347</name>
</gene>
<evidence type="ECO:0000256" key="1">
    <source>
        <dbReference type="ARBA" id="ARBA00004141"/>
    </source>
</evidence>
<evidence type="ECO:0000313" key="8">
    <source>
        <dbReference type="Proteomes" id="UP000693738"/>
    </source>
</evidence>
<feature type="transmembrane region" description="Helical" evidence="6">
    <location>
        <begin position="327"/>
        <end position="354"/>
    </location>
</feature>
<feature type="transmembrane region" description="Helical" evidence="6">
    <location>
        <begin position="409"/>
        <end position="431"/>
    </location>
</feature>
<keyword evidence="2" id="KW-0813">Transport</keyword>
<evidence type="ECO:0000256" key="6">
    <source>
        <dbReference type="SAM" id="Phobius"/>
    </source>
</evidence>
<dbReference type="GO" id="GO:0022857">
    <property type="term" value="F:transmembrane transporter activity"/>
    <property type="evidence" value="ECO:0007669"/>
    <property type="project" value="InterPro"/>
</dbReference>
<feature type="transmembrane region" description="Helical" evidence="6">
    <location>
        <begin position="382"/>
        <end position="403"/>
    </location>
</feature>
<feature type="transmembrane region" description="Helical" evidence="6">
    <location>
        <begin position="243"/>
        <end position="263"/>
    </location>
</feature>
<dbReference type="Proteomes" id="UP000693738">
    <property type="component" value="Unassembled WGS sequence"/>
</dbReference>
<feature type="transmembrane region" description="Helical" evidence="6">
    <location>
        <begin position="55"/>
        <end position="75"/>
    </location>
</feature>
<feature type="transmembrane region" description="Helical" evidence="6">
    <location>
        <begin position="479"/>
        <end position="498"/>
    </location>
</feature>
<feature type="transmembrane region" description="Helical" evidence="6">
    <location>
        <begin position="115"/>
        <end position="143"/>
    </location>
</feature>
<dbReference type="InterPro" id="IPR002293">
    <property type="entry name" value="AA/rel_permease1"/>
</dbReference>
<evidence type="ECO:0000256" key="3">
    <source>
        <dbReference type="ARBA" id="ARBA00022692"/>
    </source>
</evidence>
<keyword evidence="4 6" id="KW-1133">Transmembrane helix</keyword>
<name>A0A8J2J8L6_FUSEQ</name>
<comment type="subcellular location">
    <subcellularLocation>
        <location evidence="1">Membrane</location>
        <topology evidence="1">Multi-pass membrane protein</topology>
    </subcellularLocation>
</comment>
<accession>A0A8J2J8L6</accession>
<dbReference type="PANTHER" id="PTHR45649">
    <property type="entry name" value="AMINO-ACID PERMEASE BAT1"/>
    <property type="match status" value="1"/>
</dbReference>
<dbReference type="EMBL" id="CAJSTJ010000151">
    <property type="protein sequence ID" value="CAG7562633.1"/>
    <property type="molecule type" value="Genomic_DNA"/>
</dbReference>
<dbReference type="Pfam" id="PF13520">
    <property type="entry name" value="AA_permease_2"/>
    <property type="match status" value="1"/>
</dbReference>
<evidence type="ECO:0000313" key="7">
    <source>
        <dbReference type="EMBL" id="CAG7562633.1"/>
    </source>
</evidence>
<reference evidence="7" key="1">
    <citation type="submission" date="2021-05" db="EMBL/GenBank/DDBJ databases">
        <authorList>
            <person name="Khan N."/>
        </authorList>
    </citation>
    <scope>NUCLEOTIDE SEQUENCE</scope>
</reference>
<evidence type="ECO:0000256" key="5">
    <source>
        <dbReference type="ARBA" id="ARBA00023136"/>
    </source>
</evidence>
<dbReference type="PANTHER" id="PTHR45649:SF6">
    <property type="entry name" value="GABA-SPECIFIC PERMEASE"/>
    <property type="match status" value="1"/>
</dbReference>
<evidence type="ECO:0000256" key="4">
    <source>
        <dbReference type="ARBA" id="ARBA00022989"/>
    </source>
</evidence>
<sequence>MSSDLQEDNLVEEFGYKPAYERVFKSIGSMSLTLAMASPMLGVFLQSPIQLTYGGYWGLTWGWVIPAVAFFPWALATAELASSMPVNGTSYWWVAALAPPNLSRPLSFVTGITNLMYAITSVASFAWAMSQTLITVIGIYSGWEATTGASLGISIAVCVLWVAMACMRMQDSNTLYICNGKPKQDVIMFMSLNVGVLATATIVLITTAIFIIGMPASHAARGLPFTSATNVFGSFDNFSDWDIGVAAPYTFLSAAWIITGWNAPATIAEETHGARKVVPRSIVTVYSAMAIMGFFVLLILAFCINDLEAAVSDPSGVPAYTLVMDRWGLKLGFTFLMIVAINTMVGGAAVIFMLSCQTAAFARDGGLLWNDKLTYIWPYSKMPIFSSILVSGGGAALLFLAFSPIASSIIYSLAVMTLNFTYALPMVFRIFNGGRWIPGPWHYGKMSIPIHAWSILSIAYITILECFPPSASWTASTFNYNWVVLIGAVILAWVMWIFKGSKLYRGVDQEALRAWRAHHPSSNTANDDRKFGTPILTGVEPVSMATMRASSSSSTTKHPKPTVN</sequence>
<comment type="caution">
    <text evidence="7">The sequence shown here is derived from an EMBL/GenBank/DDBJ whole genome shotgun (WGS) entry which is preliminary data.</text>
</comment>
<organism evidence="7 8">
    <name type="scientific">Fusarium equiseti</name>
    <name type="common">Fusarium scirpi</name>
    <dbReference type="NCBI Taxonomy" id="61235"/>
    <lineage>
        <taxon>Eukaryota</taxon>
        <taxon>Fungi</taxon>
        <taxon>Dikarya</taxon>
        <taxon>Ascomycota</taxon>
        <taxon>Pezizomycotina</taxon>
        <taxon>Sordariomycetes</taxon>
        <taxon>Hypocreomycetidae</taxon>
        <taxon>Hypocreales</taxon>
        <taxon>Nectriaceae</taxon>
        <taxon>Fusarium</taxon>
        <taxon>Fusarium incarnatum-equiseti species complex</taxon>
    </lineage>
</organism>
<feature type="transmembrane region" description="Helical" evidence="6">
    <location>
        <begin position="283"/>
        <end position="307"/>
    </location>
</feature>
<dbReference type="GO" id="GO:0016020">
    <property type="term" value="C:membrane"/>
    <property type="evidence" value="ECO:0007669"/>
    <property type="project" value="UniProtKB-SubCell"/>
</dbReference>
<feature type="transmembrane region" description="Helical" evidence="6">
    <location>
        <begin position="149"/>
        <end position="167"/>
    </location>
</feature>
<protein>
    <recommendedName>
        <fullName evidence="9">Amino acid transporter</fullName>
    </recommendedName>
</protein>
<dbReference type="AlphaFoldDB" id="A0A8J2J8L6"/>